<dbReference type="KEGG" id="ngf:FRF71_05820"/>
<dbReference type="OrthoDB" id="7510939at2"/>
<feature type="compositionally biased region" description="Basic and acidic residues" evidence="1">
    <location>
        <begin position="83"/>
        <end position="92"/>
    </location>
</feature>
<keyword evidence="2" id="KW-0732">Signal</keyword>
<feature type="chain" id="PRO_5022717852" evidence="2">
    <location>
        <begin position="18"/>
        <end position="106"/>
    </location>
</feature>
<name>A0A5B8S2L4_9SPHN</name>
<keyword evidence="4" id="KW-1185">Reference proteome</keyword>
<gene>
    <name evidence="3" type="ORF">FRF71_05820</name>
</gene>
<dbReference type="RefSeq" id="WP_147089669.1">
    <property type="nucleotide sequence ID" value="NZ_BAABJD010000001.1"/>
</dbReference>
<feature type="signal peptide" evidence="2">
    <location>
        <begin position="1"/>
        <end position="17"/>
    </location>
</feature>
<dbReference type="Proteomes" id="UP000321172">
    <property type="component" value="Chromosome"/>
</dbReference>
<evidence type="ECO:0000313" key="3">
    <source>
        <dbReference type="EMBL" id="QEA15691.1"/>
    </source>
</evidence>
<evidence type="ECO:0000313" key="4">
    <source>
        <dbReference type="Proteomes" id="UP000321172"/>
    </source>
</evidence>
<organism evidence="3 4">
    <name type="scientific">Novosphingobium ginsenosidimutans</name>
    <dbReference type="NCBI Taxonomy" id="1176536"/>
    <lineage>
        <taxon>Bacteria</taxon>
        <taxon>Pseudomonadati</taxon>
        <taxon>Pseudomonadota</taxon>
        <taxon>Alphaproteobacteria</taxon>
        <taxon>Sphingomonadales</taxon>
        <taxon>Sphingomonadaceae</taxon>
        <taxon>Novosphingobium</taxon>
    </lineage>
</organism>
<protein>
    <submittedName>
        <fullName evidence="3">Uncharacterized protein</fullName>
    </submittedName>
</protein>
<sequence length="106" mass="11571">MSLLATILVLASAPAAAAPVITGPILMKASEIRAYNATLTPDHPNYIRCIRDAETGSLVKRSRTKVCRTNQEWARLDANGNENARDTADRIRGSIPPVDQMTRNEP</sequence>
<reference evidence="3 4" key="1">
    <citation type="journal article" date="2013" name="J. Microbiol. Biotechnol.">
        <title>Novosphingobium ginsenosidimutans sp. nov., with the ability to convert ginsenoside.</title>
        <authorList>
            <person name="Kim J.K."/>
            <person name="He D."/>
            <person name="Liu Q.M."/>
            <person name="Park H.Y."/>
            <person name="Jung M.S."/>
            <person name="Yoon M.H."/>
            <person name="Kim S.C."/>
            <person name="Im W.T."/>
        </authorList>
    </citation>
    <scope>NUCLEOTIDE SEQUENCE [LARGE SCALE GENOMIC DNA]</scope>
    <source>
        <strain evidence="3 4">FW-6</strain>
    </source>
</reference>
<dbReference type="AlphaFoldDB" id="A0A5B8S2L4"/>
<evidence type="ECO:0000256" key="2">
    <source>
        <dbReference type="SAM" id="SignalP"/>
    </source>
</evidence>
<evidence type="ECO:0000256" key="1">
    <source>
        <dbReference type="SAM" id="MobiDB-lite"/>
    </source>
</evidence>
<proteinExistence type="predicted"/>
<accession>A0A5B8S2L4</accession>
<dbReference type="EMBL" id="CP042345">
    <property type="protein sequence ID" value="QEA15691.1"/>
    <property type="molecule type" value="Genomic_DNA"/>
</dbReference>
<feature type="region of interest" description="Disordered" evidence="1">
    <location>
        <begin position="78"/>
        <end position="106"/>
    </location>
</feature>